<dbReference type="AlphaFoldDB" id="A0AAD8X4P3"/>
<gene>
    <name evidence="2" type="ORF">QYE76_013570</name>
</gene>
<dbReference type="Proteomes" id="UP001231189">
    <property type="component" value="Unassembled WGS sequence"/>
</dbReference>
<proteinExistence type="predicted"/>
<accession>A0AAD8X4P3</accession>
<comment type="caution">
    <text evidence="2">The sequence shown here is derived from an EMBL/GenBank/DDBJ whole genome shotgun (WGS) entry which is preliminary data.</text>
</comment>
<name>A0AAD8X4P3_LOLMU</name>
<sequence length="239" mass="24145">MAGTAGVGRAALPGCAMRHCRLGGCWWVGLGARGEASCGAAQWCGAAGGIPGGLRERGRQSLGVAWAEARGAWCGVAALCGAGLVVSGSEAGGGAASGVVMRAWRRPGGERLGSGGDGPGGGRWAKRGGAAGGGALVREQGELGGVSCCARWVDHGRGGSCWWLLDLGMEMGGSCGASGGSWLAVVPVESRRQCRSSGSAAVRGPAVPVEPEPDEHDELQRKLTQEIRRLEQKLMELDG</sequence>
<protein>
    <submittedName>
        <fullName evidence="2">Uncharacterized protein</fullName>
    </submittedName>
</protein>
<reference evidence="2" key="1">
    <citation type="submission" date="2023-07" db="EMBL/GenBank/DDBJ databases">
        <title>A chromosome-level genome assembly of Lolium multiflorum.</title>
        <authorList>
            <person name="Chen Y."/>
            <person name="Copetti D."/>
            <person name="Kolliker R."/>
            <person name="Studer B."/>
        </authorList>
    </citation>
    <scope>NUCLEOTIDE SEQUENCE</scope>
    <source>
        <strain evidence="2">02402/16</strain>
        <tissue evidence="2">Leaf</tissue>
    </source>
</reference>
<dbReference type="EMBL" id="JAUUTY010000001">
    <property type="protein sequence ID" value="KAK1696873.1"/>
    <property type="molecule type" value="Genomic_DNA"/>
</dbReference>
<evidence type="ECO:0000256" key="1">
    <source>
        <dbReference type="SAM" id="MobiDB-lite"/>
    </source>
</evidence>
<feature type="region of interest" description="Disordered" evidence="1">
    <location>
        <begin position="196"/>
        <end position="219"/>
    </location>
</feature>
<evidence type="ECO:0000313" key="3">
    <source>
        <dbReference type="Proteomes" id="UP001231189"/>
    </source>
</evidence>
<keyword evidence="3" id="KW-1185">Reference proteome</keyword>
<organism evidence="2 3">
    <name type="scientific">Lolium multiflorum</name>
    <name type="common">Italian ryegrass</name>
    <name type="synonym">Lolium perenne subsp. multiflorum</name>
    <dbReference type="NCBI Taxonomy" id="4521"/>
    <lineage>
        <taxon>Eukaryota</taxon>
        <taxon>Viridiplantae</taxon>
        <taxon>Streptophyta</taxon>
        <taxon>Embryophyta</taxon>
        <taxon>Tracheophyta</taxon>
        <taxon>Spermatophyta</taxon>
        <taxon>Magnoliopsida</taxon>
        <taxon>Liliopsida</taxon>
        <taxon>Poales</taxon>
        <taxon>Poaceae</taxon>
        <taxon>BOP clade</taxon>
        <taxon>Pooideae</taxon>
        <taxon>Poodae</taxon>
        <taxon>Poeae</taxon>
        <taxon>Poeae Chloroplast Group 2 (Poeae type)</taxon>
        <taxon>Loliodinae</taxon>
        <taxon>Loliinae</taxon>
        <taxon>Lolium</taxon>
    </lineage>
</organism>
<evidence type="ECO:0000313" key="2">
    <source>
        <dbReference type="EMBL" id="KAK1696873.1"/>
    </source>
</evidence>